<evidence type="ECO:0000313" key="3">
    <source>
        <dbReference type="Proteomes" id="UP000019277"/>
    </source>
</evidence>
<dbReference type="Proteomes" id="UP000019277">
    <property type="component" value="Unassembled WGS sequence"/>
</dbReference>
<keyword evidence="3" id="KW-1185">Reference proteome</keyword>
<evidence type="ECO:0000313" key="2">
    <source>
        <dbReference type="EMBL" id="EWC62927.1"/>
    </source>
</evidence>
<feature type="region of interest" description="Disordered" evidence="1">
    <location>
        <begin position="32"/>
        <end position="52"/>
    </location>
</feature>
<reference evidence="2 3" key="1">
    <citation type="journal article" date="2014" name="Genome Announc.">
        <title>Draft Genome Sequence of the Antitrypanosomally Active Sponge-Associated Bacterium Actinokineospora sp. Strain EG49.</title>
        <authorList>
            <person name="Harjes J."/>
            <person name="Ryu T."/>
            <person name="Abdelmohsen U.R."/>
            <person name="Moitinho-Silva L."/>
            <person name="Horn H."/>
            <person name="Ravasi T."/>
            <person name="Hentschel U."/>
        </authorList>
    </citation>
    <scope>NUCLEOTIDE SEQUENCE [LARGE SCALE GENOMIC DNA]</scope>
    <source>
        <strain evidence="2 3">EG49</strain>
    </source>
</reference>
<evidence type="ECO:0000256" key="1">
    <source>
        <dbReference type="SAM" id="MobiDB-lite"/>
    </source>
</evidence>
<accession>W7J1K3</accession>
<dbReference type="RefSeq" id="WP_035280401.1">
    <property type="nucleotide sequence ID" value="NZ_AYXG01000065.1"/>
</dbReference>
<sequence>MTEQAPHRRGVATAVLAGGLLAAVAVAIASTSGEDAPAPPVDSTGATRTLAPTDDPALRALTDRALAAINDRDPDAMRAVSCDPARVGAADGAPPDAHADLVSYPAVDGATAVAQVAVTAGGKTSTVPLTLELRSGTWCVR</sequence>
<name>W7J1K3_9PSEU</name>
<comment type="caution">
    <text evidence="2">The sequence shown here is derived from an EMBL/GenBank/DDBJ whole genome shotgun (WGS) entry which is preliminary data.</text>
</comment>
<proteinExistence type="predicted"/>
<dbReference type="EMBL" id="AYXG01000065">
    <property type="protein sequence ID" value="EWC62927.1"/>
    <property type="molecule type" value="Genomic_DNA"/>
</dbReference>
<gene>
    <name evidence="2" type="ORF">UO65_1761</name>
</gene>
<organism evidence="2 3">
    <name type="scientific">Actinokineospora spheciospongiae</name>
    <dbReference type="NCBI Taxonomy" id="909613"/>
    <lineage>
        <taxon>Bacteria</taxon>
        <taxon>Bacillati</taxon>
        <taxon>Actinomycetota</taxon>
        <taxon>Actinomycetes</taxon>
        <taxon>Pseudonocardiales</taxon>
        <taxon>Pseudonocardiaceae</taxon>
        <taxon>Actinokineospora</taxon>
    </lineage>
</organism>
<protein>
    <submittedName>
        <fullName evidence="2">Uncharacterized protein</fullName>
    </submittedName>
</protein>
<dbReference type="AlphaFoldDB" id="W7J1K3"/>